<keyword evidence="3" id="KW-1185">Reference proteome</keyword>
<proteinExistence type="predicted"/>
<keyword evidence="1" id="KW-0812">Transmembrane</keyword>
<dbReference type="OrthoDB" id="5296173at2"/>
<accession>A0A139SSL8</accession>
<comment type="caution">
    <text evidence="2">The sequence shown here is derived from an EMBL/GenBank/DDBJ whole genome shotgun (WGS) entry which is preliminary data.</text>
</comment>
<dbReference type="EMBL" id="LSZO01000162">
    <property type="protein sequence ID" value="KXU37557.1"/>
    <property type="molecule type" value="Genomic_DNA"/>
</dbReference>
<keyword evidence="1" id="KW-0472">Membrane</keyword>
<evidence type="ECO:0000256" key="1">
    <source>
        <dbReference type="SAM" id="Phobius"/>
    </source>
</evidence>
<dbReference type="AlphaFoldDB" id="A0A139SSL8"/>
<feature type="transmembrane region" description="Helical" evidence="1">
    <location>
        <begin position="21"/>
        <end position="43"/>
    </location>
</feature>
<sequence>MARINLLPWREERNEERKKQFVVVLFGTLVIAGGLVFLGNQFVSGLLDNQSARNSYLRKEITSLDERIKQVQEIREMRTQLLGRMQVIQDLQSNRQVMPRLFDQLVRTLPDGVYYSSLAMQGQRISIDGFAESNNRVSALMRNLEASPWLAGATLSGVKAIENAHLDGQANQFQLTVRQSRPKAGEVQGASQ</sequence>
<dbReference type="GO" id="GO:0043683">
    <property type="term" value="P:type IV pilus assembly"/>
    <property type="evidence" value="ECO:0007669"/>
    <property type="project" value="TreeGrafter"/>
</dbReference>
<protein>
    <submittedName>
        <fullName evidence="2">Pilus assembly protein PilN</fullName>
    </submittedName>
</protein>
<evidence type="ECO:0000313" key="3">
    <source>
        <dbReference type="Proteomes" id="UP000072660"/>
    </source>
</evidence>
<dbReference type="PANTHER" id="PTHR40278">
    <property type="entry name" value="DNA UTILIZATION PROTEIN HOFN"/>
    <property type="match status" value="1"/>
</dbReference>
<keyword evidence="1" id="KW-1133">Transmembrane helix</keyword>
<reference evidence="2 3" key="1">
    <citation type="submission" date="2016-02" db="EMBL/GenBank/DDBJ databases">
        <authorList>
            <person name="Wen L."/>
            <person name="He K."/>
            <person name="Yang H."/>
        </authorList>
    </citation>
    <scope>NUCLEOTIDE SEQUENCE [LARGE SCALE GENOMIC DNA]</scope>
    <source>
        <strain evidence="2 3">CV58</strain>
    </source>
</reference>
<dbReference type="InterPro" id="IPR007813">
    <property type="entry name" value="PilN"/>
</dbReference>
<dbReference type="GO" id="GO:0043107">
    <property type="term" value="P:type IV pilus-dependent motility"/>
    <property type="evidence" value="ECO:0007669"/>
    <property type="project" value="TreeGrafter"/>
</dbReference>
<name>A0A139SSL8_9GAMM</name>
<gene>
    <name evidence="2" type="ORF">AXE65_02910</name>
</gene>
<dbReference type="Pfam" id="PF05137">
    <property type="entry name" value="PilN"/>
    <property type="match status" value="1"/>
</dbReference>
<organism evidence="2 3">
    <name type="scientific">Ventosimonas gracilis</name>
    <dbReference type="NCBI Taxonomy" id="1680762"/>
    <lineage>
        <taxon>Bacteria</taxon>
        <taxon>Pseudomonadati</taxon>
        <taxon>Pseudomonadota</taxon>
        <taxon>Gammaproteobacteria</taxon>
        <taxon>Pseudomonadales</taxon>
        <taxon>Ventosimonadaceae</taxon>
        <taxon>Ventosimonas</taxon>
    </lineage>
</organism>
<dbReference type="PANTHER" id="PTHR40278:SF2">
    <property type="entry name" value="TYPE IV PILUS INNER MEMBRANE COMPONENT PILN"/>
    <property type="match status" value="1"/>
</dbReference>
<dbReference type="Proteomes" id="UP000072660">
    <property type="component" value="Unassembled WGS sequence"/>
</dbReference>
<dbReference type="InterPro" id="IPR052534">
    <property type="entry name" value="Extracell_DNA_Util/SecSys_Comp"/>
</dbReference>
<dbReference type="RefSeq" id="WP_068390528.1">
    <property type="nucleotide sequence ID" value="NZ_LSZO01000162.1"/>
</dbReference>
<evidence type="ECO:0000313" key="2">
    <source>
        <dbReference type="EMBL" id="KXU37557.1"/>
    </source>
</evidence>